<dbReference type="Gene3D" id="1.10.4060.10">
    <property type="entry name" value="BPP1347 like domain"/>
    <property type="match status" value="1"/>
</dbReference>
<sequence>MPTESLALFPLHTVLLPGAALGLRVFEARYLDLVRDCGRNGRGFGICLILKGEEVGEPATAAAFGTEALIEDFGQGDDGLLTLRVRGARRFHVERARVRDNGLQMADVRWCDLDGHQSVHPEHGLLPVLLDSIIGKLGGEHAQAERALLDDAAWVGWRLAELLPLHDSQRQELLQMDDPHARLERLLQLV</sequence>
<dbReference type="PROSITE" id="PS51787">
    <property type="entry name" value="LON_N"/>
    <property type="match status" value="1"/>
</dbReference>
<dbReference type="InterPro" id="IPR015947">
    <property type="entry name" value="PUA-like_sf"/>
</dbReference>
<dbReference type="Gene3D" id="2.30.130.40">
    <property type="entry name" value="LON domain-like"/>
    <property type="match status" value="1"/>
</dbReference>
<gene>
    <name evidence="2" type="ORF">ACFPN1_15865</name>
</gene>
<dbReference type="RefSeq" id="WP_386756183.1">
    <property type="nucleotide sequence ID" value="NZ_JBHSNM010000009.1"/>
</dbReference>
<comment type="caution">
    <text evidence="2">The sequence shown here is derived from an EMBL/GenBank/DDBJ whole genome shotgun (WGS) entry which is preliminary data.</text>
</comment>
<dbReference type="Pfam" id="PF02190">
    <property type="entry name" value="LON_substr_bdg"/>
    <property type="match status" value="1"/>
</dbReference>
<dbReference type="InterPro" id="IPR003111">
    <property type="entry name" value="Lon_prtase_N"/>
</dbReference>
<keyword evidence="3" id="KW-1185">Reference proteome</keyword>
<dbReference type="SUPFAM" id="SSF88697">
    <property type="entry name" value="PUA domain-like"/>
    <property type="match status" value="1"/>
</dbReference>
<protein>
    <submittedName>
        <fullName evidence="2">LON peptidase substrate-binding domain-containing protein</fullName>
    </submittedName>
</protein>
<evidence type="ECO:0000313" key="3">
    <source>
        <dbReference type="Proteomes" id="UP001596036"/>
    </source>
</evidence>
<reference evidence="3" key="1">
    <citation type="journal article" date="2019" name="Int. J. Syst. Evol. Microbiol.">
        <title>The Global Catalogue of Microorganisms (GCM) 10K type strain sequencing project: providing services to taxonomists for standard genome sequencing and annotation.</title>
        <authorList>
            <consortium name="The Broad Institute Genomics Platform"/>
            <consortium name="The Broad Institute Genome Sequencing Center for Infectious Disease"/>
            <person name="Wu L."/>
            <person name="Ma J."/>
        </authorList>
    </citation>
    <scope>NUCLEOTIDE SEQUENCE [LARGE SCALE GENOMIC DNA]</scope>
    <source>
        <strain evidence="3">KACC 11407</strain>
    </source>
</reference>
<accession>A0ABW0SR22</accession>
<dbReference type="InterPro" id="IPR046336">
    <property type="entry name" value="Lon_prtase_N_sf"/>
</dbReference>
<dbReference type="PANTHER" id="PTHR46732:SF8">
    <property type="entry name" value="ATP-DEPENDENT PROTEASE LA (LON) DOMAIN PROTEIN"/>
    <property type="match status" value="1"/>
</dbReference>
<dbReference type="PANTHER" id="PTHR46732">
    <property type="entry name" value="ATP-DEPENDENT PROTEASE LA (LON) DOMAIN PROTEIN"/>
    <property type="match status" value="1"/>
</dbReference>
<feature type="domain" description="Lon N-terminal" evidence="1">
    <location>
        <begin position="1"/>
        <end position="190"/>
    </location>
</feature>
<dbReference type="Proteomes" id="UP001596036">
    <property type="component" value="Unassembled WGS sequence"/>
</dbReference>
<evidence type="ECO:0000313" key="2">
    <source>
        <dbReference type="EMBL" id="MFC5571537.1"/>
    </source>
</evidence>
<proteinExistence type="predicted"/>
<organism evidence="2 3">
    <name type="scientific">Lysobacter yangpyeongensis</name>
    <dbReference type="NCBI Taxonomy" id="346182"/>
    <lineage>
        <taxon>Bacteria</taxon>
        <taxon>Pseudomonadati</taxon>
        <taxon>Pseudomonadota</taxon>
        <taxon>Gammaproteobacteria</taxon>
        <taxon>Lysobacterales</taxon>
        <taxon>Lysobacteraceae</taxon>
        <taxon>Lysobacter</taxon>
    </lineage>
</organism>
<name>A0ABW0SR22_9GAMM</name>
<dbReference type="EMBL" id="JBHSNM010000009">
    <property type="protein sequence ID" value="MFC5571537.1"/>
    <property type="molecule type" value="Genomic_DNA"/>
</dbReference>
<evidence type="ECO:0000259" key="1">
    <source>
        <dbReference type="PROSITE" id="PS51787"/>
    </source>
</evidence>
<dbReference type="SMART" id="SM00464">
    <property type="entry name" value="LON"/>
    <property type="match status" value="1"/>
</dbReference>